<sequence>MRNLGPRNTLMAPLSPPLPIRKSESIEVIMPASPRSTMDVFVLTGDDQIHRVRSDDDSVSCAYVSDEASESFSLSMSSFGSAFLLEHTPTINRGLVQDVEEPSPSPSPPPPPPIPSLIVDVSSPVATSTTTGTGTMESIDYTYSEDDGDDHNEELVGLACLPEAFWGCAFLGDGGPEPLWYKAGWNQKTWTIR</sequence>
<proteinExistence type="predicted"/>
<dbReference type="EMBL" id="CAICTM010003209">
    <property type="protein sequence ID" value="CAB9531055.1"/>
    <property type="molecule type" value="Genomic_DNA"/>
</dbReference>
<accession>A0A9N8HZX1</accession>
<dbReference type="AlphaFoldDB" id="A0A9N8HZX1"/>
<organism evidence="2 3">
    <name type="scientific">Seminavis robusta</name>
    <dbReference type="NCBI Taxonomy" id="568900"/>
    <lineage>
        <taxon>Eukaryota</taxon>
        <taxon>Sar</taxon>
        <taxon>Stramenopiles</taxon>
        <taxon>Ochrophyta</taxon>
        <taxon>Bacillariophyta</taxon>
        <taxon>Bacillariophyceae</taxon>
        <taxon>Bacillariophycidae</taxon>
        <taxon>Naviculales</taxon>
        <taxon>Naviculaceae</taxon>
        <taxon>Seminavis</taxon>
    </lineage>
</organism>
<gene>
    <name evidence="2" type="ORF">SEMRO_3211_G345310.1</name>
</gene>
<reference evidence="2" key="1">
    <citation type="submission" date="2020-06" db="EMBL/GenBank/DDBJ databases">
        <authorList>
            <consortium name="Plant Systems Biology data submission"/>
        </authorList>
    </citation>
    <scope>NUCLEOTIDE SEQUENCE</scope>
    <source>
        <strain evidence="2">D6</strain>
    </source>
</reference>
<protein>
    <submittedName>
        <fullName evidence="2">Uncharacterized protein</fullName>
    </submittedName>
</protein>
<feature type="region of interest" description="Disordered" evidence="1">
    <location>
        <begin position="97"/>
        <end position="147"/>
    </location>
</feature>
<keyword evidence="3" id="KW-1185">Reference proteome</keyword>
<evidence type="ECO:0000256" key="1">
    <source>
        <dbReference type="SAM" id="MobiDB-lite"/>
    </source>
</evidence>
<name>A0A9N8HZX1_9STRA</name>
<evidence type="ECO:0000313" key="2">
    <source>
        <dbReference type="EMBL" id="CAB9531055.1"/>
    </source>
</evidence>
<feature type="compositionally biased region" description="Pro residues" evidence="1">
    <location>
        <begin position="103"/>
        <end position="115"/>
    </location>
</feature>
<feature type="compositionally biased region" description="Low complexity" evidence="1">
    <location>
        <begin position="116"/>
        <end position="135"/>
    </location>
</feature>
<dbReference type="Proteomes" id="UP001153069">
    <property type="component" value="Unassembled WGS sequence"/>
</dbReference>
<evidence type="ECO:0000313" key="3">
    <source>
        <dbReference type="Proteomes" id="UP001153069"/>
    </source>
</evidence>
<comment type="caution">
    <text evidence="2">The sequence shown here is derived from an EMBL/GenBank/DDBJ whole genome shotgun (WGS) entry which is preliminary data.</text>
</comment>